<comment type="similarity">
    <text evidence="1">Belongs to the leucine-binding protein family.</text>
</comment>
<reference evidence="7 8" key="1">
    <citation type="journal article" date="2019" name="Int. J. Syst. Evol. Microbiol.">
        <title>The Global Catalogue of Microorganisms (GCM) 10K type strain sequencing project: providing services to taxonomists for standard genome sequencing and annotation.</title>
        <authorList>
            <consortium name="The Broad Institute Genomics Platform"/>
            <consortium name="The Broad Institute Genome Sequencing Center for Infectious Disease"/>
            <person name="Wu L."/>
            <person name="Ma J."/>
        </authorList>
    </citation>
    <scope>NUCLEOTIDE SEQUENCE [LARGE SCALE GENOMIC DNA]</scope>
    <source>
        <strain evidence="7 8">JCM 10671</strain>
    </source>
</reference>
<dbReference type="EMBL" id="BAAAHE010000007">
    <property type="protein sequence ID" value="GAA0607394.1"/>
    <property type="molecule type" value="Genomic_DNA"/>
</dbReference>
<dbReference type="PANTHER" id="PTHR47235">
    <property type="entry name" value="BLR6548 PROTEIN"/>
    <property type="match status" value="1"/>
</dbReference>
<dbReference type="RefSeq" id="WP_344601577.1">
    <property type="nucleotide sequence ID" value="NZ_BAAAHE010000007.1"/>
</dbReference>
<evidence type="ECO:0000256" key="5">
    <source>
        <dbReference type="SAM" id="SignalP"/>
    </source>
</evidence>
<keyword evidence="4" id="KW-0029">Amino-acid transport</keyword>
<keyword evidence="2" id="KW-0813">Transport</keyword>
<feature type="domain" description="Leucine-binding protein" evidence="6">
    <location>
        <begin position="50"/>
        <end position="392"/>
    </location>
</feature>
<dbReference type="Pfam" id="PF13458">
    <property type="entry name" value="Peripla_BP_6"/>
    <property type="match status" value="1"/>
</dbReference>
<dbReference type="PANTHER" id="PTHR47235:SF1">
    <property type="entry name" value="BLR6548 PROTEIN"/>
    <property type="match status" value="1"/>
</dbReference>
<dbReference type="Proteomes" id="UP001500957">
    <property type="component" value="Unassembled WGS sequence"/>
</dbReference>
<accession>A0ABN1GAP1</accession>
<dbReference type="InterPro" id="IPR028081">
    <property type="entry name" value="Leu-bd"/>
</dbReference>
<keyword evidence="3 5" id="KW-0732">Signal</keyword>
<protein>
    <submittedName>
        <fullName evidence="7">ABC transporter substrate-binding protein</fullName>
    </submittedName>
</protein>
<evidence type="ECO:0000256" key="3">
    <source>
        <dbReference type="ARBA" id="ARBA00022729"/>
    </source>
</evidence>
<gene>
    <name evidence="7" type="ORF">GCM10009547_06650</name>
</gene>
<evidence type="ECO:0000259" key="6">
    <source>
        <dbReference type="Pfam" id="PF13458"/>
    </source>
</evidence>
<dbReference type="PRINTS" id="PR00337">
    <property type="entry name" value="LEUILEVALBP"/>
</dbReference>
<dbReference type="InterPro" id="IPR006311">
    <property type="entry name" value="TAT_signal"/>
</dbReference>
<comment type="caution">
    <text evidence="7">The sequence shown here is derived from an EMBL/GenBank/DDBJ whole genome shotgun (WGS) entry which is preliminary data.</text>
</comment>
<dbReference type="Gene3D" id="3.40.50.2300">
    <property type="match status" value="2"/>
</dbReference>
<dbReference type="PROSITE" id="PS51318">
    <property type="entry name" value="TAT"/>
    <property type="match status" value="1"/>
</dbReference>
<feature type="signal peptide" evidence="5">
    <location>
        <begin position="1"/>
        <end position="24"/>
    </location>
</feature>
<dbReference type="SUPFAM" id="SSF53822">
    <property type="entry name" value="Periplasmic binding protein-like I"/>
    <property type="match status" value="1"/>
</dbReference>
<dbReference type="CDD" id="cd06343">
    <property type="entry name" value="PBP1_ABC_ligand_binding-like"/>
    <property type="match status" value="1"/>
</dbReference>
<feature type="chain" id="PRO_5046890209" evidence="5">
    <location>
        <begin position="25"/>
        <end position="407"/>
    </location>
</feature>
<evidence type="ECO:0000256" key="2">
    <source>
        <dbReference type="ARBA" id="ARBA00022448"/>
    </source>
</evidence>
<keyword evidence="8" id="KW-1185">Reference proteome</keyword>
<sequence>MTTRRTALAAAAILLAAAGCSSQSDDKPAVQAGGDGSCSGVSQGVTDTALKVGTSLPLSGGAATAGKGFEAGLKAAVAEVNSNGGINGRKVDLVVLDDGFEAARSVANIRRLGEEEKVFAVLGPAGTANLPGSFSYLERKGMPMFAPVLPPDPDKGEVWLLGTGHKDQVRVIIDWLAKEKKVKTVALLTQDNDLGKAFAEAVDEQAPKHDVKLVANEKLEPNSTDVDSAILKLKAKNPDAVISGTDNAQTALLLKEARDLKWSTLIVGNSSSGGPGSPSTVGPAGPAAEGFISSAILEFPTSDAPEVQKYREAMKAGGGAEADNSFALQNYASAQVFFEIVKRLGDDVCWAKFRAEGEKLSDFKTGLIPPVTFGALPGGHSGTKGARIAQYTGKEWKALTEFVEPQD</sequence>
<organism evidence="7 8">
    <name type="scientific">Sporichthya brevicatena</name>
    <dbReference type="NCBI Taxonomy" id="171442"/>
    <lineage>
        <taxon>Bacteria</taxon>
        <taxon>Bacillati</taxon>
        <taxon>Actinomycetota</taxon>
        <taxon>Actinomycetes</taxon>
        <taxon>Sporichthyales</taxon>
        <taxon>Sporichthyaceae</taxon>
        <taxon>Sporichthya</taxon>
    </lineage>
</organism>
<evidence type="ECO:0000256" key="1">
    <source>
        <dbReference type="ARBA" id="ARBA00010062"/>
    </source>
</evidence>
<evidence type="ECO:0000313" key="7">
    <source>
        <dbReference type="EMBL" id="GAA0607394.1"/>
    </source>
</evidence>
<dbReference type="PROSITE" id="PS51257">
    <property type="entry name" value="PROKAR_LIPOPROTEIN"/>
    <property type="match status" value="1"/>
</dbReference>
<evidence type="ECO:0000256" key="4">
    <source>
        <dbReference type="ARBA" id="ARBA00022970"/>
    </source>
</evidence>
<name>A0ABN1GAP1_9ACTN</name>
<dbReference type="InterPro" id="IPR028082">
    <property type="entry name" value="Peripla_BP_I"/>
</dbReference>
<evidence type="ECO:0000313" key="8">
    <source>
        <dbReference type="Proteomes" id="UP001500957"/>
    </source>
</evidence>
<proteinExistence type="inferred from homology"/>
<dbReference type="InterPro" id="IPR000709">
    <property type="entry name" value="Leu_Ile_Val-bd"/>
</dbReference>